<dbReference type="InterPro" id="IPR038404">
    <property type="entry name" value="TRAP_DctP_sf"/>
</dbReference>
<dbReference type="AlphaFoldDB" id="A0A437JTD5"/>
<dbReference type="Gene3D" id="3.40.190.170">
    <property type="entry name" value="Bacterial extracellular solute-binding protein, family 7"/>
    <property type="match status" value="1"/>
</dbReference>
<proteinExistence type="inferred from homology"/>
<dbReference type="NCBIfam" id="TIGR00787">
    <property type="entry name" value="dctP"/>
    <property type="match status" value="1"/>
</dbReference>
<sequence>MPIRRTLLAAAALGALAAALPAHAQMELKLGHVGGPGSLFELSANEFARIANEKLAGKAKVVTFGSSQLGGDRELMQKLRLGTVDFAIPSSVMSSEVDAFGMFEMPYLVKNRQHMQKIEAEVVWPSLAPLAEAKGYKILAVWENGFRNITTNTKPIVKPADLAGMKLRVPQGKWRVKMFQAYGANPSPMALSEVFVALQTGVMDGQENPLTQIYSSKFQEVQKFLSMTGHVYTPAYLVSGARRFGSLPADVQAALAAAAKETQAYVYAQAAKLDDELLAKIKAAGVQVNEADKDAFIAASKAVYEEYAKEVPAGGALVDKAIALGKGM</sequence>
<keyword evidence="3" id="KW-0813">Transport</keyword>
<dbReference type="InterPro" id="IPR004682">
    <property type="entry name" value="TRAP_DctP"/>
</dbReference>
<evidence type="ECO:0000256" key="3">
    <source>
        <dbReference type="ARBA" id="ARBA00022448"/>
    </source>
</evidence>
<dbReference type="InterPro" id="IPR006311">
    <property type="entry name" value="TAT_signal"/>
</dbReference>
<feature type="chain" id="PRO_5019229488" evidence="5">
    <location>
        <begin position="25"/>
        <end position="328"/>
    </location>
</feature>
<evidence type="ECO:0000256" key="1">
    <source>
        <dbReference type="ARBA" id="ARBA00004196"/>
    </source>
</evidence>
<dbReference type="Proteomes" id="UP000288178">
    <property type="component" value="Unassembled WGS sequence"/>
</dbReference>
<protein>
    <submittedName>
        <fullName evidence="6">TRAP transporter substrate-binding protein</fullName>
    </submittedName>
</protein>
<reference evidence="6 7" key="1">
    <citation type="submission" date="2019-01" db="EMBL/GenBank/DDBJ databases">
        <authorList>
            <person name="Chen W.-M."/>
        </authorList>
    </citation>
    <scope>NUCLEOTIDE SEQUENCE [LARGE SCALE GENOMIC DNA]</scope>
    <source>
        <strain evidence="6 7">ICH-3</strain>
    </source>
</reference>
<dbReference type="PANTHER" id="PTHR33376:SF4">
    <property type="entry name" value="SIALIC ACID-BINDING PERIPLASMIC PROTEIN SIAP"/>
    <property type="match status" value="1"/>
</dbReference>
<dbReference type="OrthoDB" id="9794826at2"/>
<dbReference type="NCBIfam" id="NF037995">
    <property type="entry name" value="TRAP_S1"/>
    <property type="match status" value="1"/>
</dbReference>
<dbReference type="Pfam" id="PF03480">
    <property type="entry name" value="DctP"/>
    <property type="match status" value="1"/>
</dbReference>
<dbReference type="PIRSF" id="PIRSF006470">
    <property type="entry name" value="DctB"/>
    <property type="match status" value="1"/>
</dbReference>
<comment type="caution">
    <text evidence="6">The sequence shown here is derived from an EMBL/GenBank/DDBJ whole genome shotgun (WGS) entry which is preliminary data.</text>
</comment>
<feature type="signal peptide" evidence="5">
    <location>
        <begin position="1"/>
        <end position="24"/>
    </location>
</feature>
<gene>
    <name evidence="6" type="ORF">ENE75_15245</name>
</gene>
<evidence type="ECO:0000313" key="7">
    <source>
        <dbReference type="Proteomes" id="UP000288178"/>
    </source>
</evidence>
<keyword evidence="7" id="KW-1185">Reference proteome</keyword>
<dbReference type="PANTHER" id="PTHR33376">
    <property type="match status" value="1"/>
</dbReference>
<evidence type="ECO:0000256" key="5">
    <source>
        <dbReference type="SAM" id="SignalP"/>
    </source>
</evidence>
<dbReference type="RefSeq" id="WP_128199199.1">
    <property type="nucleotide sequence ID" value="NZ_SACT01000005.1"/>
</dbReference>
<dbReference type="PROSITE" id="PS51318">
    <property type="entry name" value="TAT"/>
    <property type="match status" value="1"/>
</dbReference>
<name>A0A437JTD5_9BURK</name>
<evidence type="ECO:0000256" key="4">
    <source>
        <dbReference type="ARBA" id="ARBA00022729"/>
    </source>
</evidence>
<dbReference type="CDD" id="cd13603">
    <property type="entry name" value="PBP2_TRAP_Siap_TeaA_like"/>
    <property type="match status" value="1"/>
</dbReference>
<evidence type="ECO:0000313" key="6">
    <source>
        <dbReference type="EMBL" id="RVT50372.1"/>
    </source>
</evidence>
<dbReference type="GO" id="GO:0030288">
    <property type="term" value="C:outer membrane-bounded periplasmic space"/>
    <property type="evidence" value="ECO:0007669"/>
    <property type="project" value="InterPro"/>
</dbReference>
<comment type="subcellular location">
    <subcellularLocation>
        <location evidence="1">Cell envelope</location>
    </subcellularLocation>
</comment>
<dbReference type="InterPro" id="IPR018389">
    <property type="entry name" value="DctP_fam"/>
</dbReference>
<dbReference type="GO" id="GO:0055085">
    <property type="term" value="P:transmembrane transport"/>
    <property type="evidence" value="ECO:0007669"/>
    <property type="project" value="InterPro"/>
</dbReference>
<comment type="similarity">
    <text evidence="2">Belongs to the bacterial solute-binding protein 7 family.</text>
</comment>
<accession>A0A437JTD5</accession>
<organism evidence="6 7">
    <name type="scientific">Rubrivivax albus</name>
    <dbReference type="NCBI Taxonomy" id="2499835"/>
    <lineage>
        <taxon>Bacteria</taxon>
        <taxon>Pseudomonadati</taxon>
        <taxon>Pseudomonadota</taxon>
        <taxon>Betaproteobacteria</taxon>
        <taxon>Burkholderiales</taxon>
        <taxon>Sphaerotilaceae</taxon>
        <taxon>Rubrivivax</taxon>
    </lineage>
</organism>
<dbReference type="EMBL" id="SACT01000005">
    <property type="protein sequence ID" value="RVT50372.1"/>
    <property type="molecule type" value="Genomic_DNA"/>
</dbReference>
<keyword evidence="4 5" id="KW-0732">Signal</keyword>
<evidence type="ECO:0000256" key="2">
    <source>
        <dbReference type="ARBA" id="ARBA00009023"/>
    </source>
</evidence>